<dbReference type="InterPro" id="IPR043822">
    <property type="entry name" value="EsV_1_7_cys"/>
</dbReference>
<protein>
    <submittedName>
        <fullName evidence="2">EsV-1-7</fullName>
    </submittedName>
</protein>
<proteinExistence type="predicted"/>
<dbReference type="Pfam" id="PF19114">
    <property type="entry name" value="EsV_1_7_cys"/>
    <property type="match status" value="2"/>
</dbReference>
<accession>D8LKX9</accession>
<sequence length="217" mass="23683">MENESRKNATDMLGDLVTKPSAAGTPSRHYKPTPPPTPPSACSPYRSVSEGGSSETCSPHSLRKGITAPTTAVDDVVEKFGRPRARSLSRRDLSLPPLEEEAPEIVRLEDRRRTVSMSITEGHRYDGGGGSRSARQASAVNKRCLDCNLPPSFAMEGEPAIFCRAHQMEGMVNVLREGCTTQGCCRTASYGLPGEGRQRCFSHMDKGMVHVLQHDQR</sequence>
<dbReference type="SMART" id="SM01425">
    <property type="entry name" value="EsV_1_7"/>
    <property type="match status" value="2"/>
</dbReference>
<organism evidence="2 3">
    <name type="scientific">Ectocarpus siliculosus</name>
    <name type="common">Brown alga</name>
    <name type="synonym">Conferva siliculosa</name>
    <dbReference type="NCBI Taxonomy" id="2880"/>
    <lineage>
        <taxon>Eukaryota</taxon>
        <taxon>Sar</taxon>
        <taxon>Stramenopiles</taxon>
        <taxon>Ochrophyta</taxon>
        <taxon>PX clade</taxon>
        <taxon>Phaeophyceae</taxon>
        <taxon>Ectocarpales</taxon>
        <taxon>Ectocarpaceae</taxon>
        <taxon>Ectocarpus</taxon>
    </lineage>
</organism>
<dbReference type="AlphaFoldDB" id="D8LKX9"/>
<feature type="region of interest" description="Disordered" evidence="1">
    <location>
        <begin position="1"/>
        <end position="69"/>
    </location>
</feature>
<evidence type="ECO:0000313" key="3">
    <source>
        <dbReference type="Proteomes" id="UP000002630"/>
    </source>
</evidence>
<dbReference type="Proteomes" id="UP000002630">
    <property type="component" value="Unassembled WGS sequence"/>
</dbReference>
<dbReference type="InParanoid" id="D8LKX9"/>
<feature type="compositionally biased region" description="Polar residues" evidence="1">
    <location>
        <begin position="50"/>
        <end position="59"/>
    </location>
</feature>
<evidence type="ECO:0000256" key="1">
    <source>
        <dbReference type="SAM" id="MobiDB-lite"/>
    </source>
</evidence>
<keyword evidence="3" id="KW-1185">Reference proteome</keyword>
<evidence type="ECO:0000313" key="2">
    <source>
        <dbReference type="EMBL" id="CBN80112.1"/>
    </source>
</evidence>
<reference evidence="2 3" key="1">
    <citation type="journal article" date="2010" name="Nature">
        <title>The Ectocarpus genome and the independent evolution of multicellularity in brown algae.</title>
        <authorList>
            <person name="Cock J.M."/>
            <person name="Sterck L."/>
            <person name="Rouze P."/>
            <person name="Scornet D."/>
            <person name="Allen A.E."/>
            <person name="Amoutzias G."/>
            <person name="Anthouard V."/>
            <person name="Artiguenave F."/>
            <person name="Aury J.M."/>
            <person name="Badger J.H."/>
            <person name="Beszteri B."/>
            <person name="Billiau K."/>
            <person name="Bonnet E."/>
            <person name="Bothwell J.H."/>
            <person name="Bowler C."/>
            <person name="Boyen C."/>
            <person name="Brownlee C."/>
            <person name="Carrano C.J."/>
            <person name="Charrier B."/>
            <person name="Cho G.Y."/>
            <person name="Coelho S.M."/>
            <person name="Collen J."/>
            <person name="Corre E."/>
            <person name="Da Silva C."/>
            <person name="Delage L."/>
            <person name="Delaroque N."/>
            <person name="Dittami S.M."/>
            <person name="Doulbeau S."/>
            <person name="Elias M."/>
            <person name="Farnham G."/>
            <person name="Gachon C.M."/>
            <person name="Gschloessl B."/>
            <person name="Heesch S."/>
            <person name="Jabbari K."/>
            <person name="Jubin C."/>
            <person name="Kawai H."/>
            <person name="Kimura K."/>
            <person name="Kloareg B."/>
            <person name="Kupper F.C."/>
            <person name="Lang D."/>
            <person name="Le Bail A."/>
            <person name="Leblanc C."/>
            <person name="Lerouge P."/>
            <person name="Lohr M."/>
            <person name="Lopez P.J."/>
            <person name="Martens C."/>
            <person name="Maumus F."/>
            <person name="Michel G."/>
            <person name="Miranda-Saavedra D."/>
            <person name="Morales J."/>
            <person name="Moreau H."/>
            <person name="Motomura T."/>
            <person name="Nagasato C."/>
            <person name="Napoli C.A."/>
            <person name="Nelson D.R."/>
            <person name="Nyvall-Collen P."/>
            <person name="Peters A.F."/>
            <person name="Pommier C."/>
            <person name="Potin P."/>
            <person name="Poulain J."/>
            <person name="Quesneville H."/>
            <person name="Read B."/>
            <person name="Rensing S.A."/>
            <person name="Ritter A."/>
            <person name="Rousvoal S."/>
            <person name="Samanta M."/>
            <person name="Samson G."/>
            <person name="Schroeder D.C."/>
            <person name="Segurens B."/>
            <person name="Strittmatter M."/>
            <person name="Tonon T."/>
            <person name="Tregear J.W."/>
            <person name="Valentin K."/>
            <person name="von Dassow P."/>
            <person name="Yamagishi T."/>
            <person name="Van de Peer Y."/>
            <person name="Wincker P."/>
        </authorList>
    </citation>
    <scope>NUCLEOTIDE SEQUENCE [LARGE SCALE GENOMIC DNA]</scope>
    <source>
        <strain evidence="3">Ec32 / CCAP1310/4</strain>
    </source>
</reference>
<dbReference type="OrthoDB" id="10330297at2759"/>
<feature type="compositionally biased region" description="Pro residues" evidence="1">
    <location>
        <begin position="32"/>
        <end position="41"/>
    </location>
</feature>
<name>D8LKX9_ECTSI</name>
<gene>
    <name evidence="2" type="ORF">Esi_0031_0115</name>
</gene>
<dbReference type="EMBL" id="FN649760">
    <property type="protein sequence ID" value="CBN80112.1"/>
    <property type="molecule type" value="Genomic_DNA"/>
</dbReference>